<evidence type="ECO:0008006" key="5">
    <source>
        <dbReference type="Google" id="ProtNLM"/>
    </source>
</evidence>
<evidence type="ECO:0000313" key="3">
    <source>
        <dbReference type="EMBL" id="GGB10390.1"/>
    </source>
</evidence>
<name>A0A916SP88_9MICO</name>
<dbReference type="GO" id="GO:0015031">
    <property type="term" value="P:protein transport"/>
    <property type="evidence" value="ECO:0007669"/>
    <property type="project" value="UniProtKB-KW"/>
</dbReference>
<dbReference type="RefSeq" id="WP_188511019.1">
    <property type="nucleotide sequence ID" value="NZ_BMGB01000001.1"/>
</dbReference>
<sequence>MSSETGFSTLSYPALRSVAGETRDDSARIAGHAAGYAAGLREAEERVAARIAELEAETAASIAHGRARIDLAVAVLDSAAAALDARTVPVLEAAGGALAEGALQIAEAVIGSEFADGAVAARSALHRALDSVDVGLVRTVRLNPTDLATLGPEVLAATGVTFTPDPTLARGDAVTEFPDGYLDARIGTAVARVKTAIEEARS</sequence>
<reference evidence="3" key="1">
    <citation type="journal article" date="2014" name="Int. J. Syst. Evol. Microbiol.">
        <title>Complete genome sequence of Corynebacterium casei LMG S-19264T (=DSM 44701T), isolated from a smear-ripened cheese.</title>
        <authorList>
            <consortium name="US DOE Joint Genome Institute (JGI-PGF)"/>
            <person name="Walter F."/>
            <person name="Albersmeier A."/>
            <person name="Kalinowski J."/>
            <person name="Ruckert C."/>
        </authorList>
    </citation>
    <scope>NUCLEOTIDE SEQUENCE</scope>
    <source>
        <strain evidence="3">CGMCC 1.12813</strain>
    </source>
</reference>
<gene>
    <name evidence="3" type="ORF">GCM10010979_26240</name>
</gene>
<reference evidence="3" key="2">
    <citation type="submission" date="2020-09" db="EMBL/GenBank/DDBJ databases">
        <authorList>
            <person name="Sun Q."/>
            <person name="Zhou Y."/>
        </authorList>
    </citation>
    <scope>NUCLEOTIDE SEQUENCE</scope>
    <source>
        <strain evidence="3">CGMCC 1.12813</strain>
    </source>
</reference>
<dbReference type="PANTHER" id="PTHR34982">
    <property type="entry name" value="YOP PROTEINS TRANSLOCATION PROTEIN L"/>
    <property type="match status" value="1"/>
</dbReference>
<accession>A0A916SP88</accession>
<dbReference type="AlphaFoldDB" id="A0A916SP88"/>
<protein>
    <recommendedName>
        <fullName evidence="5">Flagellar assembly protein FliH/Type III secretion system HrpE domain-containing protein</fullName>
    </recommendedName>
</protein>
<comment type="caution">
    <text evidence="3">The sequence shown here is derived from an EMBL/GenBank/DDBJ whole genome shotgun (WGS) entry which is preliminary data.</text>
</comment>
<proteinExistence type="predicted"/>
<keyword evidence="1" id="KW-0813">Transport</keyword>
<evidence type="ECO:0000313" key="4">
    <source>
        <dbReference type="Proteomes" id="UP000606922"/>
    </source>
</evidence>
<keyword evidence="4" id="KW-1185">Reference proteome</keyword>
<keyword evidence="2" id="KW-0653">Protein transport</keyword>
<evidence type="ECO:0000256" key="2">
    <source>
        <dbReference type="ARBA" id="ARBA00022927"/>
    </source>
</evidence>
<dbReference type="Proteomes" id="UP000606922">
    <property type="component" value="Unassembled WGS sequence"/>
</dbReference>
<dbReference type="PANTHER" id="PTHR34982:SF1">
    <property type="entry name" value="FLAGELLAR ASSEMBLY PROTEIN FLIH"/>
    <property type="match status" value="1"/>
</dbReference>
<dbReference type="InterPro" id="IPR051472">
    <property type="entry name" value="T3SS_Stator/FliH"/>
</dbReference>
<organism evidence="3 4">
    <name type="scientific">Conyzicola nivalis</name>
    <dbReference type="NCBI Taxonomy" id="1477021"/>
    <lineage>
        <taxon>Bacteria</taxon>
        <taxon>Bacillati</taxon>
        <taxon>Actinomycetota</taxon>
        <taxon>Actinomycetes</taxon>
        <taxon>Micrococcales</taxon>
        <taxon>Microbacteriaceae</taxon>
        <taxon>Conyzicola</taxon>
    </lineage>
</organism>
<evidence type="ECO:0000256" key="1">
    <source>
        <dbReference type="ARBA" id="ARBA00022448"/>
    </source>
</evidence>
<dbReference type="EMBL" id="BMGB01000001">
    <property type="protein sequence ID" value="GGB10390.1"/>
    <property type="molecule type" value="Genomic_DNA"/>
</dbReference>
<dbReference type="GO" id="GO:0005829">
    <property type="term" value="C:cytosol"/>
    <property type="evidence" value="ECO:0007669"/>
    <property type="project" value="TreeGrafter"/>
</dbReference>